<dbReference type="PROSITE" id="PS01179">
    <property type="entry name" value="PID"/>
    <property type="match status" value="1"/>
</dbReference>
<reference evidence="9" key="1">
    <citation type="journal article" date="2017" name="bioRxiv">
        <title>Comparative analysis of the genomes of Stylophora pistillata and Acropora digitifera provides evidence for extensive differences between species of corals.</title>
        <authorList>
            <person name="Voolstra C.R."/>
            <person name="Li Y."/>
            <person name="Liew Y.J."/>
            <person name="Baumgarten S."/>
            <person name="Zoccola D."/>
            <person name="Flot J.-F."/>
            <person name="Tambutte S."/>
            <person name="Allemand D."/>
            <person name="Aranda M."/>
        </authorList>
    </citation>
    <scope>NUCLEOTIDE SEQUENCE [LARGE SCALE GENOMIC DNA]</scope>
</reference>
<keyword evidence="9" id="KW-1185">Reference proteome</keyword>
<dbReference type="SUPFAM" id="SSF50729">
    <property type="entry name" value="PH domain-like"/>
    <property type="match status" value="1"/>
</dbReference>
<dbReference type="InterPro" id="IPR023578">
    <property type="entry name" value="Ras_GEF_dom_sf"/>
</dbReference>
<dbReference type="SMART" id="SM00147">
    <property type="entry name" value="RasGEF"/>
    <property type="match status" value="1"/>
</dbReference>
<feature type="region of interest" description="Disordered" evidence="4">
    <location>
        <begin position="1144"/>
        <end position="1182"/>
    </location>
</feature>
<organism evidence="8 9">
    <name type="scientific">Stylophora pistillata</name>
    <name type="common">Smooth cauliflower coral</name>
    <dbReference type="NCBI Taxonomy" id="50429"/>
    <lineage>
        <taxon>Eukaryota</taxon>
        <taxon>Metazoa</taxon>
        <taxon>Cnidaria</taxon>
        <taxon>Anthozoa</taxon>
        <taxon>Hexacorallia</taxon>
        <taxon>Scleractinia</taxon>
        <taxon>Astrocoeniina</taxon>
        <taxon>Pocilloporidae</taxon>
        <taxon>Stylophora</taxon>
    </lineage>
</organism>
<dbReference type="Pfam" id="PF00618">
    <property type="entry name" value="RasGEF_N"/>
    <property type="match status" value="1"/>
</dbReference>
<feature type="repeat" description="ANK" evidence="2">
    <location>
        <begin position="557"/>
        <end position="589"/>
    </location>
</feature>
<dbReference type="PROSITE" id="PS50009">
    <property type="entry name" value="RASGEF_CAT"/>
    <property type="match status" value="1"/>
</dbReference>
<feature type="compositionally biased region" description="Polar residues" evidence="4">
    <location>
        <begin position="198"/>
        <end position="222"/>
    </location>
</feature>
<dbReference type="Gene3D" id="1.25.10.10">
    <property type="entry name" value="Leucine-rich Repeat Variant"/>
    <property type="match status" value="1"/>
</dbReference>
<dbReference type="Gene3D" id="2.30.29.30">
    <property type="entry name" value="Pleckstrin-homology domain (PH domain)/Phosphotyrosine-binding domain (PTB)"/>
    <property type="match status" value="2"/>
</dbReference>
<dbReference type="PROSITE" id="PS50297">
    <property type="entry name" value="ANK_REP_REGION"/>
    <property type="match status" value="2"/>
</dbReference>
<dbReference type="InterPro" id="IPR035963">
    <property type="entry name" value="FERM_2"/>
</dbReference>
<dbReference type="InterPro" id="IPR036964">
    <property type="entry name" value="RASGEF_cat_dom_sf"/>
</dbReference>
<dbReference type="EMBL" id="LSMT01000267">
    <property type="protein sequence ID" value="PFX21689.1"/>
    <property type="molecule type" value="Genomic_DNA"/>
</dbReference>
<feature type="region of interest" description="Disordered" evidence="4">
    <location>
        <begin position="658"/>
        <end position="688"/>
    </location>
</feature>
<feature type="repeat" description="ANK" evidence="2">
    <location>
        <begin position="524"/>
        <end position="556"/>
    </location>
</feature>
<keyword evidence="1 3" id="KW-0344">Guanine-nucleotide releasing factor</keyword>
<feature type="domain" description="Ras-GEF" evidence="6">
    <location>
        <begin position="2059"/>
        <end position="2296"/>
    </location>
</feature>
<evidence type="ECO:0000256" key="2">
    <source>
        <dbReference type="PROSITE-ProRule" id="PRU00023"/>
    </source>
</evidence>
<feature type="compositionally biased region" description="Basic and acidic residues" evidence="4">
    <location>
        <begin position="1924"/>
        <end position="1934"/>
    </location>
</feature>
<dbReference type="GO" id="GO:0005886">
    <property type="term" value="C:plasma membrane"/>
    <property type="evidence" value="ECO:0007669"/>
    <property type="project" value="TreeGrafter"/>
</dbReference>
<feature type="region of interest" description="Disordered" evidence="4">
    <location>
        <begin position="1903"/>
        <end position="2020"/>
    </location>
</feature>
<dbReference type="InterPro" id="IPR016024">
    <property type="entry name" value="ARM-type_fold"/>
</dbReference>
<comment type="caution">
    <text evidence="8">The sequence shown here is derived from an EMBL/GenBank/DDBJ whole genome shotgun (WGS) entry which is preliminary data.</text>
</comment>
<dbReference type="Pfam" id="PF12796">
    <property type="entry name" value="Ank_2"/>
    <property type="match status" value="1"/>
</dbReference>
<dbReference type="InterPro" id="IPR006020">
    <property type="entry name" value="PTB/PI_dom"/>
</dbReference>
<feature type="compositionally biased region" description="Polar residues" evidence="4">
    <location>
        <begin position="455"/>
        <end position="476"/>
    </location>
</feature>
<dbReference type="GO" id="GO:0005085">
    <property type="term" value="F:guanyl-nucleotide exchange factor activity"/>
    <property type="evidence" value="ECO:0007669"/>
    <property type="project" value="UniProtKB-KW"/>
</dbReference>
<dbReference type="InterPro" id="IPR014352">
    <property type="entry name" value="FERM/acyl-CoA-bd_prot_sf"/>
</dbReference>
<feature type="region of interest" description="Disordered" evidence="4">
    <location>
        <begin position="944"/>
        <end position="983"/>
    </location>
</feature>
<accession>A0A2B4RY11</accession>
<feature type="compositionally biased region" description="Polar residues" evidence="4">
    <location>
        <begin position="1940"/>
        <end position="1950"/>
    </location>
</feature>
<dbReference type="GO" id="GO:0007265">
    <property type="term" value="P:Ras protein signal transduction"/>
    <property type="evidence" value="ECO:0007669"/>
    <property type="project" value="TreeGrafter"/>
</dbReference>
<dbReference type="SUPFAM" id="SSF48403">
    <property type="entry name" value="Ankyrin repeat"/>
    <property type="match status" value="1"/>
</dbReference>
<feature type="region of interest" description="Disordered" evidence="4">
    <location>
        <begin position="757"/>
        <end position="779"/>
    </location>
</feature>
<feature type="domain" description="PID" evidence="5">
    <location>
        <begin position="63"/>
        <end position="176"/>
    </location>
</feature>
<feature type="compositionally biased region" description="Polar residues" evidence="4">
    <location>
        <begin position="1981"/>
        <end position="2010"/>
    </location>
</feature>
<dbReference type="InterPro" id="IPR019748">
    <property type="entry name" value="FERM_central"/>
</dbReference>
<dbReference type="InterPro" id="IPR011993">
    <property type="entry name" value="PH-like_dom_sf"/>
</dbReference>
<feature type="compositionally biased region" description="Polar residues" evidence="4">
    <location>
        <begin position="966"/>
        <end position="983"/>
    </location>
</feature>
<dbReference type="InterPro" id="IPR036770">
    <property type="entry name" value="Ankyrin_rpt-contain_sf"/>
</dbReference>
<evidence type="ECO:0000259" key="7">
    <source>
        <dbReference type="PROSITE" id="PS50212"/>
    </source>
</evidence>
<dbReference type="Gene3D" id="1.25.40.20">
    <property type="entry name" value="Ankyrin repeat-containing domain"/>
    <property type="match status" value="1"/>
</dbReference>
<evidence type="ECO:0000313" key="8">
    <source>
        <dbReference type="EMBL" id="PFX21689.1"/>
    </source>
</evidence>
<dbReference type="Pfam" id="PF00617">
    <property type="entry name" value="RasGEF"/>
    <property type="match status" value="1"/>
</dbReference>
<dbReference type="SUPFAM" id="SSF47031">
    <property type="entry name" value="Second domain of FERM"/>
    <property type="match status" value="1"/>
</dbReference>
<evidence type="ECO:0000256" key="4">
    <source>
        <dbReference type="SAM" id="MobiDB-lite"/>
    </source>
</evidence>
<feature type="domain" description="N-terminal Ras-GEF" evidence="7">
    <location>
        <begin position="1381"/>
        <end position="1549"/>
    </location>
</feature>
<dbReference type="InterPro" id="IPR001895">
    <property type="entry name" value="RASGEF_cat_dom"/>
</dbReference>
<protein>
    <submittedName>
        <fullName evidence="8">Ras guanine nucleotide exchange factor J</fullName>
    </submittedName>
</protein>
<feature type="compositionally biased region" description="Polar residues" evidence="4">
    <location>
        <begin position="869"/>
        <end position="887"/>
    </location>
</feature>
<dbReference type="CDD" id="cd00934">
    <property type="entry name" value="PTB"/>
    <property type="match status" value="1"/>
</dbReference>
<dbReference type="OrthoDB" id="20825at2759"/>
<feature type="region of interest" description="Disordered" evidence="4">
    <location>
        <begin position="455"/>
        <end position="485"/>
    </location>
</feature>
<name>A0A2B4RY11_STYPI</name>
<evidence type="ECO:0000256" key="1">
    <source>
        <dbReference type="ARBA" id="ARBA00022658"/>
    </source>
</evidence>
<dbReference type="STRING" id="50429.A0A2B4RY11"/>
<dbReference type="CDD" id="cd00155">
    <property type="entry name" value="RasGEF"/>
    <property type="match status" value="1"/>
</dbReference>
<dbReference type="InterPro" id="IPR002110">
    <property type="entry name" value="Ankyrin_rpt"/>
</dbReference>
<dbReference type="Pfam" id="PF00373">
    <property type="entry name" value="FERM_M"/>
    <property type="match status" value="1"/>
</dbReference>
<evidence type="ECO:0000256" key="3">
    <source>
        <dbReference type="PROSITE-ProRule" id="PRU00168"/>
    </source>
</evidence>
<sequence>MHSLKRRLSQRWHRTDNEAAVAESCQNENVEEALLTSQATALLPHTESACRAVEDYSTGELHFIVDYVGSAQISEAKSVTRMMETLKRIKKQQIRSIRVNFTIRDGILLVSSVDSNSLILTAPLYAIALCVQEQLRGFDSTFGLNITRKKTHMCHVFQAGSQLEAASIVRTVALAFKAIGKLTREKVERESRRARRTYSVSSSERTRTNSEVSTTSTIGSSSLEHRHPHVKWKHGIESSSGRRSPHGKKYTKSSTSPSILRHPTSTHTSGRHVEFSALSPVPSDGSDSDGKEASALQLKQPLLNCQISVQADIHTYPSTEDEPPIWVKRAEPMRRTGLSDVENDATKASSSKHEPSMRFNHTEEMQPQFSEPIIATENSPPTLSPPIKQKNNFSGDFSGDRKIRKSRKLELQEVPEKNLREYDTSVCIEKEVATENFVVPWTTALLPNETFQKDTVNSPDSLSSNFAKYRGNQPQDMSLPLSDSEGPEDLDAIHDTVAAVQKGEKTVVEKFIDSGISVDSHDSARRSLLYYAVSLGDVEMSQFLLKRGADINWEGPDDKSPLHVAASAGNRAVTQLLLGYGANVRAKDNNFCTPLHMSAEHRSKLEVSILLVEHGARIYENNIHGVRPVDLEPELKEMQRLLVQSACEAFAAADITKSRSNSGASSINQGSVSSNVKSKAGVQSPATERVSALRRGLFQHRRSSSLCSISGGHGSPETGRRKHCIKRSESIHIARTLSPLLANSRRGGLMRMHSFHRTTQDQTQTADIHADQTDQKNSADQQLSVVKLTDSLLEGVNLKKDFSRNKTAMESTVEPKETCISSVNTIDTHTANAEEQRMDSALKLDPPVETLEQNTAVVTMHQFPNDVLSSDFQTSPLKQSSDMTGSSEPLHASPEASLLSPFIPKKRSIEKQRPVSDLIQLGENPEAIEDKIGSVEMNKDVVANNLPSEKVQPIEETSEAKGLERQLSNPRQPSLESDQSVSCRRSTSECEDSSFISTGSNYIRDVDPLIDALQPVVHLSGNPECHSSLLAYLCLPKASGQLITLSHMDSGSSLINNHIAVLIGNLFNLEGADSRKRSVEAGLIETVLKLVDSPEPIQSTCLSILQSILDFNNDQEFSTALKTIPLEPLLSLLQISDVDSGAFDLRQTDSPPPYPSASHDRQRYRKRSTCSQSSCDERAREMSPIVQRGSVQRNNSGASDARSDFWPQHGCYVLQKKNSICSVGSSADGDHSFPLYSPGFGHNHLPLMDLHSKTMPRVVATKMLSASSIHPKMQMELGKTRPLSLLLDTLTDGNPEIVIYCVATIANIAMNVDNHMQIDLAGGVDGLKQMLSYGDARVRYHAARGLIYLGYIDVGGVYLFKRVPGDEKLDVLFSESTTGEEHLYVRGATVEKIVEIITNNPSLLWGGLTLPPWSGRSKKHSWYKSSSSGNKHMPSDDHIVDFLLTTYKSYVHPSILMRLLLHRFHDPWFGKYFDGDPSTGQMQDYSPLPVLHIHLMRLWTAWLEKCPEEFVSNPVIASELNEVIHPLRKAGGPYLPCAEILADLIQTLIERERKKHHRDRFQANHCHHAILYEQCQKAVVSGSLPCAVEDSIYLSALQLYIEDLLPVEVRGKQRLFQPSSREKLSVSRIKLSLHPSIIKAQYEQFVTSGMSERNGKHNYIDYCQAMPGYGCQFYKLKECLGTDNPRGGPLRCYFGVSPRKITILDEKTKAVIGTWQSKELKRWRSLAEDTRLRLEFINKTFEFVLENKGVFKEINDALLLCTKVELQILAGQDFSPWSKYAEETEMWGQQALEAVARKPAFYSDKYESDSGVSRLRAISLASSVPDQYAAKVRRHLSTLAKLSSSAPYQQGALQQKCDRDDVMALKTSAEAVLPATGAAISVAGSPGNVSVASHASGDLLLGSLQSTLDPNKGSWEPGSLPTSDQRRPSSKELDACLGSSEASADDSNSPTERHALDPSGSFPVGQDLRNLASSDRRPKYSANSNASSLGSDTPSSGQTTPTYKGPFSSTLRDDDDFESVNRSFGQSSNGLLLICQCPPDAELPGFDRRDFSPFDLLQHPKELARQITLIDHECFCAVSSADIQKKIAMGTGKKRKVPPEERLSVEKVADRFNQLSTWVAATIVTEKSVEKRATMFINFIETAKLCLELRNFNAVMAIVVAALGSAPVRRLHKTKELVPKEVLEQYAKMEILMDTKDNYKRYRQALGSSPTPSVPYFGVYMKDLTFIAEGNPDFFKGGLINLTKRRQIYLVIDEIRRFQKDVYNFQEVSEIRDYLANEKIHTEKELYDISCQFEPGLPRRHSEADKSSISRPVPQFKSSTVGRMAGKRCMSLSRSSTLEAAMPDSTC</sequence>
<feature type="region of interest" description="Disordered" evidence="4">
    <location>
        <begin position="869"/>
        <end position="905"/>
    </location>
</feature>
<dbReference type="Gene3D" id="1.10.840.10">
    <property type="entry name" value="Ras guanine-nucleotide exchange factors catalytic domain"/>
    <property type="match status" value="1"/>
</dbReference>
<dbReference type="Pfam" id="PF00023">
    <property type="entry name" value="Ank"/>
    <property type="match status" value="1"/>
</dbReference>
<dbReference type="Gene3D" id="1.20.80.10">
    <property type="match status" value="1"/>
</dbReference>
<dbReference type="Proteomes" id="UP000225706">
    <property type="component" value="Unassembled WGS sequence"/>
</dbReference>
<dbReference type="InterPro" id="IPR008937">
    <property type="entry name" value="Ras-like_GEF"/>
</dbReference>
<evidence type="ECO:0000313" key="9">
    <source>
        <dbReference type="Proteomes" id="UP000225706"/>
    </source>
</evidence>
<dbReference type="InterPro" id="IPR011989">
    <property type="entry name" value="ARM-like"/>
</dbReference>
<evidence type="ECO:0000259" key="5">
    <source>
        <dbReference type="PROSITE" id="PS01179"/>
    </source>
</evidence>
<feature type="region of interest" description="Disordered" evidence="4">
    <location>
        <begin position="185"/>
        <end position="293"/>
    </location>
</feature>
<dbReference type="SUPFAM" id="SSF48371">
    <property type="entry name" value="ARM repeat"/>
    <property type="match status" value="1"/>
</dbReference>
<dbReference type="Gene3D" id="1.20.870.10">
    <property type="entry name" value="Son of sevenless (SoS) protein Chain: S domain 1"/>
    <property type="match status" value="1"/>
</dbReference>
<feature type="compositionally biased region" description="Polar residues" evidence="4">
    <location>
        <begin position="658"/>
        <end position="677"/>
    </location>
</feature>
<gene>
    <name evidence="8" type="primary">gefJ</name>
    <name evidence="8" type="ORF">AWC38_SpisGene13822</name>
</gene>
<keyword evidence="2" id="KW-0040">ANK repeat</keyword>
<feature type="compositionally biased region" description="Polar residues" evidence="4">
    <location>
        <begin position="252"/>
        <end position="268"/>
    </location>
</feature>
<dbReference type="CDD" id="cd14473">
    <property type="entry name" value="FERM_B-lobe"/>
    <property type="match status" value="1"/>
</dbReference>
<dbReference type="PANTHER" id="PTHR23113">
    <property type="entry name" value="GUANINE NUCLEOTIDE EXCHANGE FACTOR"/>
    <property type="match status" value="1"/>
</dbReference>
<dbReference type="SMART" id="SM00248">
    <property type="entry name" value="ANK"/>
    <property type="match status" value="4"/>
</dbReference>
<dbReference type="PROSITE" id="PS50212">
    <property type="entry name" value="RASGEF_NTER"/>
    <property type="match status" value="1"/>
</dbReference>
<dbReference type="SUPFAM" id="SSF48366">
    <property type="entry name" value="Ras GEF"/>
    <property type="match status" value="1"/>
</dbReference>
<proteinExistence type="predicted"/>
<feature type="region of interest" description="Disordered" evidence="4">
    <location>
        <begin position="378"/>
        <end position="400"/>
    </location>
</feature>
<dbReference type="PROSITE" id="PS50088">
    <property type="entry name" value="ANK_REPEAT"/>
    <property type="match status" value="2"/>
</dbReference>
<dbReference type="InterPro" id="IPR000651">
    <property type="entry name" value="Ras-like_Gua-exchang_fac_N"/>
</dbReference>
<evidence type="ECO:0000259" key="6">
    <source>
        <dbReference type="PROSITE" id="PS50009"/>
    </source>
</evidence>
<dbReference type="PANTHER" id="PTHR23113:SF368">
    <property type="entry name" value="CELL DIVISION CONTROL PROTEIN 25"/>
    <property type="match status" value="1"/>
</dbReference>